<evidence type="ECO:0000313" key="1">
    <source>
        <dbReference type="EMBL" id="GFS26866.1"/>
    </source>
</evidence>
<gene>
    <name evidence="1" type="ORF">ElyMa_007068200</name>
</gene>
<keyword evidence="2" id="KW-1185">Reference proteome</keyword>
<dbReference type="Proteomes" id="UP000762676">
    <property type="component" value="Unassembled WGS sequence"/>
</dbReference>
<accession>A0AAV4JWZ5</accession>
<dbReference type="AlphaFoldDB" id="A0AAV4JWZ5"/>
<reference evidence="1 2" key="1">
    <citation type="journal article" date="2021" name="Elife">
        <title>Chloroplast acquisition without the gene transfer in kleptoplastic sea slugs, Plakobranchus ocellatus.</title>
        <authorList>
            <person name="Maeda T."/>
            <person name="Takahashi S."/>
            <person name="Yoshida T."/>
            <person name="Shimamura S."/>
            <person name="Takaki Y."/>
            <person name="Nagai Y."/>
            <person name="Toyoda A."/>
            <person name="Suzuki Y."/>
            <person name="Arimoto A."/>
            <person name="Ishii H."/>
            <person name="Satoh N."/>
            <person name="Nishiyama T."/>
            <person name="Hasebe M."/>
            <person name="Maruyama T."/>
            <person name="Minagawa J."/>
            <person name="Obokata J."/>
            <person name="Shigenobu S."/>
        </authorList>
    </citation>
    <scope>NUCLEOTIDE SEQUENCE [LARGE SCALE GENOMIC DNA]</scope>
</reference>
<sequence>MKAAFRNYLTVSKITFLSKTPGTVVLKQLSKHININKNSLRRFNLPTANTNITKNTFKEIDARNVRIIATIHLSAAFAETTKRMEIAFDVTSSVQHITMEIK</sequence>
<organism evidence="1 2">
    <name type="scientific">Elysia marginata</name>
    <dbReference type="NCBI Taxonomy" id="1093978"/>
    <lineage>
        <taxon>Eukaryota</taxon>
        <taxon>Metazoa</taxon>
        <taxon>Spiralia</taxon>
        <taxon>Lophotrochozoa</taxon>
        <taxon>Mollusca</taxon>
        <taxon>Gastropoda</taxon>
        <taxon>Heterobranchia</taxon>
        <taxon>Euthyneura</taxon>
        <taxon>Panpulmonata</taxon>
        <taxon>Sacoglossa</taxon>
        <taxon>Placobranchoidea</taxon>
        <taxon>Plakobranchidae</taxon>
        <taxon>Elysia</taxon>
    </lineage>
</organism>
<dbReference type="EMBL" id="BMAT01014149">
    <property type="protein sequence ID" value="GFS26866.1"/>
    <property type="molecule type" value="Genomic_DNA"/>
</dbReference>
<protein>
    <submittedName>
        <fullName evidence="1">Uncharacterized protein</fullName>
    </submittedName>
</protein>
<comment type="caution">
    <text evidence="1">The sequence shown here is derived from an EMBL/GenBank/DDBJ whole genome shotgun (WGS) entry which is preliminary data.</text>
</comment>
<proteinExistence type="predicted"/>
<evidence type="ECO:0000313" key="2">
    <source>
        <dbReference type="Proteomes" id="UP000762676"/>
    </source>
</evidence>
<name>A0AAV4JWZ5_9GAST</name>